<dbReference type="InterPro" id="IPR011009">
    <property type="entry name" value="Kinase-like_dom_sf"/>
</dbReference>
<feature type="compositionally biased region" description="Polar residues" evidence="3">
    <location>
        <begin position="384"/>
        <end position="396"/>
    </location>
</feature>
<dbReference type="SUPFAM" id="SSF56112">
    <property type="entry name" value="Protein kinase-like (PK-like)"/>
    <property type="match status" value="1"/>
</dbReference>
<organism evidence="5 6">
    <name type="scientific">Fusarium euwallaceae</name>
    <dbReference type="NCBI Taxonomy" id="1147111"/>
    <lineage>
        <taxon>Eukaryota</taxon>
        <taxon>Fungi</taxon>
        <taxon>Dikarya</taxon>
        <taxon>Ascomycota</taxon>
        <taxon>Pezizomycotina</taxon>
        <taxon>Sordariomycetes</taxon>
        <taxon>Hypocreomycetidae</taxon>
        <taxon>Hypocreales</taxon>
        <taxon>Nectriaceae</taxon>
        <taxon>Fusarium</taxon>
        <taxon>Fusarium solani species complex</taxon>
    </lineage>
</organism>
<comment type="subcellular location">
    <subcellularLocation>
        <location evidence="1">Preautophagosomal structure membrane</location>
        <topology evidence="1">Peripheral membrane protein</topology>
    </subcellularLocation>
</comment>
<dbReference type="EMBL" id="MIKF01000455">
    <property type="protein sequence ID" value="RTE70445.1"/>
    <property type="molecule type" value="Genomic_DNA"/>
</dbReference>
<reference evidence="5 6" key="1">
    <citation type="submission" date="2017-06" db="EMBL/GenBank/DDBJ databases">
        <title>Comparative genomic analysis of Ambrosia Fusariam Clade fungi.</title>
        <authorList>
            <person name="Stajich J.E."/>
            <person name="Carrillo J."/>
            <person name="Kijimoto T."/>
            <person name="Eskalen A."/>
            <person name="O'Donnell K."/>
            <person name="Kasson M."/>
        </authorList>
    </citation>
    <scope>NUCLEOTIDE SEQUENCE [LARGE SCALE GENOMIC DNA]</scope>
    <source>
        <strain evidence="5 6">UCR1854</strain>
    </source>
</reference>
<evidence type="ECO:0000256" key="3">
    <source>
        <dbReference type="SAM" id="MobiDB-lite"/>
    </source>
</evidence>
<evidence type="ECO:0000259" key="4">
    <source>
        <dbReference type="PROSITE" id="PS50011"/>
    </source>
</evidence>
<feature type="region of interest" description="Disordered" evidence="3">
    <location>
        <begin position="378"/>
        <end position="398"/>
    </location>
</feature>
<protein>
    <recommendedName>
        <fullName evidence="2">Autophagy-related protein 1</fullName>
    </recommendedName>
</protein>
<evidence type="ECO:0000256" key="1">
    <source>
        <dbReference type="ARBA" id="ARBA00004623"/>
    </source>
</evidence>
<comment type="caution">
    <text evidence="5">The sequence shown here is derived from an EMBL/GenBank/DDBJ whole genome shotgun (WGS) entry which is preliminary data.</text>
</comment>
<keyword evidence="6" id="KW-1185">Reference proteome</keyword>
<dbReference type="InterPro" id="IPR000719">
    <property type="entry name" value="Prot_kinase_dom"/>
</dbReference>
<feature type="domain" description="Protein kinase" evidence="4">
    <location>
        <begin position="42"/>
        <end position="316"/>
    </location>
</feature>
<dbReference type="GO" id="GO:0034045">
    <property type="term" value="C:phagophore assembly site membrane"/>
    <property type="evidence" value="ECO:0007669"/>
    <property type="project" value="UniProtKB-SubCell"/>
</dbReference>
<sequence length="606" mass="66175">MAVNPTTLPDLVQDSKLDATIFQGELTIHMHPLGRQIRIEKWKRHEILGQGGYGVVWLEHKVGGDARAEAVRRAVKVVRNHGGRGPMRYSRELEALAKFSHEKYSDFFVKFLGWYENPESDHLHIAMEYCPHGDLKKYLASIGGRLPEGQVKSITSQVLAGVVMMHRAGFANRDIKPANILIKSKPPDNWWVKICDFGVSKRAEDDSPSTATTVVGTPGFMPPEILGFSPDPCRADGFMVDMWCLGETVFQALTGKAVFDIPAAVGQYFNGNLDFPAQLLHHANASAQAKSFIISLMKAQPLQRMNSEAAIRHPWMLDIALGESIHVPQSQDMTTQSIGTACQPPLPQARAPGDQLTQESGKWTTTLALANKPLFLDRGGPSPSYHNSGSTANTGPVQPYSYDPIQHAVADPRTVLSPGYLVGGNNTPYSNYRPRIPTQGQSQQLVTGSPTPCASCSMCCPSRSPHGILYPATDMVSLSCTLSVMNLYTNVYTGSPQFRYPPPTPYQCFPILPSHVSVGPGPSSYPGVAHSCEDAPTVLLPDGVEEIKLEEEGVKVVEEEQRPSMDVLMAMNGASPRGDQSSFQGRDCSCGNKGCLFLRDGEQDRE</sequence>
<gene>
    <name evidence="5" type="ORF">BHE90_015148</name>
</gene>
<evidence type="ECO:0000256" key="2">
    <source>
        <dbReference type="ARBA" id="ARBA00030237"/>
    </source>
</evidence>
<proteinExistence type="predicted"/>
<dbReference type="InterPro" id="IPR045269">
    <property type="entry name" value="Atg1-like"/>
</dbReference>
<evidence type="ECO:0000313" key="6">
    <source>
        <dbReference type="Proteomes" id="UP000287124"/>
    </source>
</evidence>
<dbReference type="GO" id="GO:0004674">
    <property type="term" value="F:protein serine/threonine kinase activity"/>
    <property type="evidence" value="ECO:0007669"/>
    <property type="project" value="InterPro"/>
</dbReference>
<dbReference type="PANTHER" id="PTHR24348:SF72">
    <property type="entry name" value="SERINE_THREONINE PROTEIN KINASE"/>
    <property type="match status" value="1"/>
</dbReference>
<accession>A0A430L457</accession>
<dbReference type="Gene3D" id="1.10.510.10">
    <property type="entry name" value="Transferase(Phosphotransferase) domain 1"/>
    <property type="match status" value="1"/>
</dbReference>
<dbReference type="CDD" id="cd14014">
    <property type="entry name" value="STKc_PknB_like"/>
    <property type="match status" value="1"/>
</dbReference>
<dbReference type="PROSITE" id="PS50011">
    <property type="entry name" value="PROTEIN_KINASE_DOM"/>
    <property type="match status" value="1"/>
</dbReference>
<dbReference type="SMART" id="SM00220">
    <property type="entry name" value="S_TKc"/>
    <property type="match status" value="1"/>
</dbReference>
<dbReference type="Pfam" id="PF00069">
    <property type="entry name" value="Pkinase"/>
    <property type="match status" value="1"/>
</dbReference>
<dbReference type="AlphaFoldDB" id="A0A430L457"/>
<dbReference type="Proteomes" id="UP000287124">
    <property type="component" value="Unassembled WGS sequence"/>
</dbReference>
<dbReference type="GO" id="GO:0005524">
    <property type="term" value="F:ATP binding"/>
    <property type="evidence" value="ECO:0007669"/>
    <property type="project" value="InterPro"/>
</dbReference>
<evidence type="ECO:0000313" key="5">
    <source>
        <dbReference type="EMBL" id="RTE70445.1"/>
    </source>
</evidence>
<dbReference type="GO" id="GO:0010506">
    <property type="term" value="P:regulation of autophagy"/>
    <property type="evidence" value="ECO:0007669"/>
    <property type="project" value="InterPro"/>
</dbReference>
<name>A0A430L457_9HYPO</name>
<dbReference type="PANTHER" id="PTHR24348">
    <property type="entry name" value="SERINE/THREONINE-PROTEIN KINASE UNC-51-RELATED"/>
    <property type="match status" value="1"/>
</dbReference>